<sequence length="318" mass="36815">MSDIKVENIPIYEKFLDAGYVPDFLMRKGIRYFLGNRLNEIENGQLLSNKQELKAENIKSRLNFLNEKKIEYIKHLKNVSKKPLVDSSQDKKVIALDTEKANEQHYEIPTEFFKLCLGNKLKYSGCLYENGAKNLNEAEVDMLDLYINRGAFHDGQEVLDLGCGWGSVTLYFAEKFPNSRFTSLSNSATQRQHIELVAKEKNLSNVTVITADINDFDFEKNFDRIISIEMFEHMKNYSQLFSKINKWLKPSGKLFCHVFAHKDMPYDFNAGDKNSWMAKYFFSGGTMPSADLFLFFQENLTIEDRWIVNGKNYAKTSA</sequence>
<feature type="non-terminal residue" evidence="2">
    <location>
        <position position="1"/>
    </location>
</feature>
<proteinExistence type="inferred from homology"/>
<gene>
    <name evidence="2" type="ORF">HK099_003656</name>
</gene>
<protein>
    <submittedName>
        <fullName evidence="2">Uncharacterized protein</fullName>
    </submittedName>
</protein>
<comment type="similarity">
    <text evidence="1">Belongs to the CFA/CMAS family.</text>
</comment>
<dbReference type="PANTHER" id="PTHR43832">
    <property type="match status" value="1"/>
</dbReference>
<dbReference type="EMBL" id="JADGJW010000241">
    <property type="protein sequence ID" value="KAJ3221248.1"/>
    <property type="molecule type" value="Genomic_DNA"/>
</dbReference>
<dbReference type="PANTHER" id="PTHR43832:SF1">
    <property type="entry name" value="S-ADENOSYL-L-METHIONINE-DEPENDENT METHYLTRANSFERASES SUPERFAMILY PROTEIN"/>
    <property type="match status" value="1"/>
</dbReference>
<accession>A0AAD5XYQ6</accession>
<dbReference type="FunFam" id="3.40.50.150:FF:000554">
    <property type="entry name" value="Cation-transporting ATPase"/>
    <property type="match status" value="1"/>
</dbReference>
<dbReference type="AlphaFoldDB" id="A0AAD5XYQ6"/>
<dbReference type="Gene3D" id="3.40.50.150">
    <property type="entry name" value="Vaccinia Virus protein VP39"/>
    <property type="match status" value="1"/>
</dbReference>
<dbReference type="CDD" id="cd02440">
    <property type="entry name" value="AdoMet_MTases"/>
    <property type="match status" value="1"/>
</dbReference>
<evidence type="ECO:0000313" key="2">
    <source>
        <dbReference type="EMBL" id="KAJ3221248.1"/>
    </source>
</evidence>
<dbReference type="InterPro" id="IPR029063">
    <property type="entry name" value="SAM-dependent_MTases_sf"/>
</dbReference>
<dbReference type="Proteomes" id="UP001211065">
    <property type="component" value="Unassembled WGS sequence"/>
</dbReference>
<evidence type="ECO:0000256" key="1">
    <source>
        <dbReference type="ARBA" id="ARBA00010815"/>
    </source>
</evidence>
<name>A0AAD5XYQ6_9FUNG</name>
<organism evidence="2 3">
    <name type="scientific">Clydaea vesicula</name>
    <dbReference type="NCBI Taxonomy" id="447962"/>
    <lineage>
        <taxon>Eukaryota</taxon>
        <taxon>Fungi</taxon>
        <taxon>Fungi incertae sedis</taxon>
        <taxon>Chytridiomycota</taxon>
        <taxon>Chytridiomycota incertae sedis</taxon>
        <taxon>Chytridiomycetes</taxon>
        <taxon>Lobulomycetales</taxon>
        <taxon>Lobulomycetaceae</taxon>
        <taxon>Clydaea</taxon>
    </lineage>
</organism>
<comment type="caution">
    <text evidence="2">The sequence shown here is derived from an EMBL/GenBank/DDBJ whole genome shotgun (WGS) entry which is preliminary data.</text>
</comment>
<reference evidence="2" key="1">
    <citation type="submission" date="2020-05" db="EMBL/GenBank/DDBJ databases">
        <title>Phylogenomic resolution of chytrid fungi.</title>
        <authorList>
            <person name="Stajich J.E."/>
            <person name="Amses K."/>
            <person name="Simmons R."/>
            <person name="Seto K."/>
            <person name="Myers J."/>
            <person name="Bonds A."/>
            <person name="Quandt C.A."/>
            <person name="Barry K."/>
            <person name="Liu P."/>
            <person name="Grigoriev I."/>
            <person name="Longcore J.E."/>
            <person name="James T.Y."/>
        </authorList>
    </citation>
    <scope>NUCLEOTIDE SEQUENCE</scope>
    <source>
        <strain evidence="2">JEL0476</strain>
    </source>
</reference>
<evidence type="ECO:0000313" key="3">
    <source>
        <dbReference type="Proteomes" id="UP001211065"/>
    </source>
</evidence>
<keyword evidence="3" id="KW-1185">Reference proteome</keyword>
<dbReference type="Pfam" id="PF02353">
    <property type="entry name" value="CMAS"/>
    <property type="match status" value="1"/>
</dbReference>
<dbReference type="SUPFAM" id="SSF53335">
    <property type="entry name" value="S-adenosyl-L-methionine-dependent methyltransferases"/>
    <property type="match status" value="1"/>
</dbReference>